<dbReference type="InterPro" id="IPR014202">
    <property type="entry name" value="Spore_II_R"/>
</dbReference>
<keyword evidence="1" id="KW-0812">Transmembrane</keyword>
<evidence type="ECO:0000313" key="3">
    <source>
        <dbReference type="Proteomes" id="UP000551878"/>
    </source>
</evidence>
<keyword evidence="1" id="KW-1133">Transmembrane helix</keyword>
<dbReference type="EMBL" id="JACHHB010000010">
    <property type="protein sequence ID" value="MBB5174090.1"/>
    <property type="molecule type" value="Genomic_DNA"/>
</dbReference>
<name>A0A840QRX2_9BACI</name>
<dbReference type="Pfam" id="PF09551">
    <property type="entry name" value="Spore_II_R"/>
    <property type="match status" value="1"/>
</dbReference>
<dbReference type="AlphaFoldDB" id="A0A840QRX2"/>
<protein>
    <submittedName>
        <fullName evidence="2">Stage II sporulation protein R</fullName>
    </submittedName>
</protein>
<dbReference type="NCBIfam" id="TIGR02837">
    <property type="entry name" value="spore_II_R"/>
    <property type="match status" value="1"/>
</dbReference>
<feature type="transmembrane region" description="Helical" evidence="1">
    <location>
        <begin position="6"/>
        <end position="22"/>
    </location>
</feature>
<keyword evidence="1" id="KW-0472">Membrane</keyword>
<dbReference type="Proteomes" id="UP000551878">
    <property type="component" value="Unassembled WGS sequence"/>
</dbReference>
<organism evidence="2 3">
    <name type="scientific">Texcoconibacillus texcoconensis</name>
    <dbReference type="NCBI Taxonomy" id="1095777"/>
    <lineage>
        <taxon>Bacteria</taxon>
        <taxon>Bacillati</taxon>
        <taxon>Bacillota</taxon>
        <taxon>Bacilli</taxon>
        <taxon>Bacillales</taxon>
        <taxon>Bacillaceae</taxon>
        <taxon>Texcoconibacillus</taxon>
    </lineage>
</organism>
<comment type="caution">
    <text evidence="2">The sequence shown here is derived from an EMBL/GenBank/DDBJ whole genome shotgun (WGS) entry which is preliminary data.</text>
</comment>
<evidence type="ECO:0000313" key="2">
    <source>
        <dbReference type="EMBL" id="MBB5174090.1"/>
    </source>
</evidence>
<reference evidence="2 3" key="1">
    <citation type="submission" date="2020-08" db="EMBL/GenBank/DDBJ databases">
        <title>Genomic Encyclopedia of Type Strains, Phase IV (KMG-IV): sequencing the most valuable type-strain genomes for metagenomic binning, comparative biology and taxonomic classification.</title>
        <authorList>
            <person name="Goeker M."/>
        </authorList>
    </citation>
    <scope>NUCLEOTIDE SEQUENCE [LARGE SCALE GENOMIC DNA]</scope>
    <source>
        <strain evidence="2 3">DSM 24696</strain>
    </source>
</reference>
<gene>
    <name evidence="2" type="ORF">HNQ41_002284</name>
</gene>
<evidence type="ECO:0000256" key="1">
    <source>
        <dbReference type="SAM" id="Phobius"/>
    </source>
</evidence>
<proteinExistence type="predicted"/>
<dbReference type="RefSeq" id="WP_184664529.1">
    <property type="nucleotide sequence ID" value="NZ_JACHHB010000010.1"/>
</dbReference>
<sequence length="210" mass="23654">MNQKAIIYLMACLIVLTLTWELDRMALIQKQANASGASEEVIPEDAVRLRILANSNQALDQEVKRTVRDEVNQHVTEWLQGIGDPDVAEQKIEEGIGLLEDIVGETLEKADLNDDYEVRFDEAQFPTKVYGGNVYSAGVYDAIVIEIGDGLGDNWWCVLFPPLCFLDFSNGDAVFDEEGEQASTEQSEQEETEVRFFFVDLFNNLFSTDE</sequence>
<keyword evidence="3" id="KW-1185">Reference proteome</keyword>
<accession>A0A840QRX2</accession>